<dbReference type="InterPro" id="IPR000644">
    <property type="entry name" value="CBS_dom"/>
</dbReference>
<dbReference type="PANTHER" id="PTHR48108:SF26">
    <property type="entry name" value="CBS DOMAIN-CONTAINING PROTEIN DDB_G0289609"/>
    <property type="match status" value="1"/>
</dbReference>
<dbReference type="InterPro" id="IPR046342">
    <property type="entry name" value="CBS_dom_sf"/>
</dbReference>
<dbReference type="RefSeq" id="WP_003541485.1">
    <property type="nucleotide sequence ID" value="NC_015565.1"/>
</dbReference>
<feature type="domain" description="CBS" evidence="3">
    <location>
        <begin position="100"/>
        <end position="154"/>
    </location>
</feature>
<keyword evidence="2" id="KW-0129">CBS domain</keyword>
<dbReference type="HOGENOM" id="CLU_040681_8_1_9"/>
<protein>
    <submittedName>
        <fullName evidence="4">CBS domain containing protein</fullName>
    </submittedName>
</protein>
<accession>F6B7S8</accession>
<proteinExistence type="predicted"/>
<dbReference type="SUPFAM" id="SSF54631">
    <property type="entry name" value="CBS-domain pair"/>
    <property type="match status" value="1"/>
</dbReference>
<dbReference type="InterPro" id="IPR051462">
    <property type="entry name" value="CBS_domain-containing"/>
</dbReference>
<dbReference type="KEGG" id="dca:Desca_0560"/>
<keyword evidence="1" id="KW-0677">Repeat</keyword>
<dbReference type="PROSITE" id="PS51371">
    <property type="entry name" value="CBS"/>
    <property type="match status" value="2"/>
</dbReference>
<dbReference type="EMBL" id="CP002736">
    <property type="protein sequence ID" value="AEF93450.1"/>
    <property type="molecule type" value="Genomic_DNA"/>
</dbReference>
<evidence type="ECO:0000256" key="2">
    <source>
        <dbReference type="PROSITE-ProRule" id="PRU00703"/>
    </source>
</evidence>
<evidence type="ECO:0000259" key="3">
    <source>
        <dbReference type="PROSITE" id="PS51371"/>
    </source>
</evidence>
<gene>
    <name evidence="4" type="ordered locus">Desca_0560</name>
</gene>
<dbReference type="Proteomes" id="UP000009226">
    <property type="component" value="Chromosome"/>
</dbReference>
<feature type="domain" description="CBS" evidence="3">
    <location>
        <begin position="9"/>
        <end position="77"/>
    </location>
</feature>
<dbReference type="Gene3D" id="3.10.580.10">
    <property type="entry name" value="CBS-domain"/>
    <property type="match status" value="1"/>
</dbReference>
<evidence type="ECO:0000313" key="5">
    <source>
        <dbReference type="Proteomes" id="UP000009226"/>
    </source>
</evidence>
<evidence type="ECO:0000256" key="1">
    <source>
        <dbReference type="ARBA" id="ARBA00022737"/>
    </source>
</evidence>
<dbReference type="Pfam" id="PF00571">
    <property type="entry name" value="CBS"/>
    <property type="match status" value="2"/>
</dbReference>
<dbReference type="eggNOG" id="COG0517">
    <property type="taxonomic scope" value="Bacteria"/>
</dbReference>
<evidence type="ECO:0000313" key="4">
    <source>
        <dbReference type="EMBL" id="AEF93450.1"/>
    </source>
</evidence>
<keyword evidence="5" id="KW-1185">Reference proteome</keyword>
<dbReference type="PANTHER" id="PTHR48108">
    <property type="entry name" value="CBS DOMAIN-CONTAINING PROTEIN CBSX2, CHLOROPLASTIC"/>
    <property type="match status" value="1"/>
</dbReference>
<reference evidence="4 5" key="1">
    <citation type="submission" date="2011-05" db="EMBL/GenBank/DDBJ databases">
        <title>Complete sequence of Desulfotomaculum carboxydivorans CO-1-SRB.</title>
        <authorList>
            <consortium name="US DOE Joint Genome Institute"/>
            <person name="Lucas S."/>
            <person name="Han J."/>
            <person name="Lapidus A."/>
            <person name="Cheng J.-F."/>
            <person name="Goodwin L."/>
            <person name="Pitluck S."/>
            <person name="Peters L."/>
            <person name="Mikhailova N."/>
            <person name="Lu M."/>
            <person name="Han C."/>
            <person name="Tapia R."/>
            <person name="Land M."/>
            <person name="Hauser L."/>
            <person name="Kyrpides N."/>
            <person name="Ivanova N."/>
            <person name="Pagani I."/>
            <person name="Stams A."/>
            <person name="Plugge C."/>
            <person name="Muyzer G."/>
            <person name="Kuever J."/>
            <person name="Parshina S."/>
            <person name="Ivanova A."/>
            <person name="Nazina T."/>
            <person name="Woyke T."/>
        </authorList>
    </citation>
    <scope>NUCLEOTIDE SEQUENCE [LARGE SCALE GENOMIC DNA]</scope>
    <source>
        <strain evidence="5">DSM 14880 / VKM B-2319 / CO-1-SRB</strain>
    </source>
</reference>
<dbReference type="AlphaFoldDB" id="F6B7S8"/>
<dbReference type="STRING" id="868595.Desca_0560"/>
<dbReference type="SMART" id="SM00116">
    <property type="entry name" value="CBS"/>
    <property type="match status" value="2"/>
</dbReference>
<name>F6B7S8_DESCC</name>
<organism evidence="4 5">
    <name type="scientific">Desulfotomaculum nigrificans (strain DSM 14880 / VKM B-2319 / CO-1-SRB)</name>
    <name type="common">Desulfotomaculum carboxydivorans</name>
    <dbReference type="NCBI Taxonomy" id="868595"/>
    <lineage>
        <taxon>Bacteria</taxon>
        <taxon>Bacillati</taxon>
        <taxon>Bacillota</taxon>
        <taxon>Clostridia</taxon>
        <taxon>Eubacteriales</taxon>
        <taxon>Desulfotomaculaceae</taxon>
        <taxon>Desulfotomaculum</taxon>
    </lineage>
</organism>
<sequence length="154" mass="17168">MMVTLRDIMVPVEEYSVVQEDALVKHAIEVLKKSFYKDEHGGIVGHRSVLVINKKGELVGIVTLRNILKAVLTKFDLPDNYLWIYSVNASGGNMPVKSIMRSTRIAFVDVDDSIYKAIDLLLTKKVNSLPVIEKGKLVGIVRTIDIFGIIGMLL</sequence>